<keyword evidence="9" id="KW-1185">Reference proteome</keyword>
<dbReference type="STRING" id="1314777.A0A164THT4"/>
<evidence type="ECO:0000256" key="3">
    <source>
        <dbReference type="ARBA" id="ARBA00007118"/>
    </source>
</evidence>
<dbReference type="PANTHER" id="PTHR43035:SF1">
    <property type="entry name" value="FATTY ACID REPRESSION MUTANT PROTEIN 2-RELATED"/>
    <property type="match status" value="1"/>
</dbReference>
<dbReference type="PANTHER" id="PTHR43035">
    <property type="entry name" value="FATTY ACID REPRESSION MUTANT PROTEIN 2-RELATED"/>
    <property type="match status" value="1"/>
</dbReference>
<comment type="subcellular location">
    <subcellularLocation>
        <location evidence="2">Cytoplasm</location>
    </subcellularLocation>
    <subcellularLocation>
        <location evidence="1">Nucleus</location>
    </subcellularLocation>
</comment>
<dbReference type="GO" id="GO:0016491">
    <property type="term" value="F:oxidoreductase activity"/>
    <property type="evidence" value="ECO:0007669"/>
    <property type="project" value="UniProtKB-KW"/>
</dbReference>
<evidence type="ECO:0000256" key="5">
    <source>
        <dbReference type="ARBA" id="ARBA00023002"/>
    </source>
</evidence>
<evidence type="ECO:0000256" key="4">
    <source>
        <dbReference type="ARBA" id="ARBA00022490"/>
    </source>
</evidence>
<dbReference type="Proteomes" id="UP000076722">
    <property type="component" value="Unassembled WGS sequence"/>
</dbReference>
<keyword evidence="6" id="KW-0539">Nucleus</keyword>
<dbReference type="GO" id="GO:0034599">
    <property type="term" value="P:cellular response to oxidative stress"/>
    <property type="evidence" value="ECO:0007669"/>
    <property type="project" value="InterPro"/>
</dbReference>
<dbReference type="GO" id="GO:0005737">
    <property type="term" value="C:cytoplasm"/>
    <property type="evidence" value="ECO:0007669"/>
    <property type="project" value="UniProtKB-SubCell"/>
</dbReference>
<dbReference type="OrthoDB" id="2138173at2759"/>
<dbReference type="InterPro" id="IPR029479">
    <property type="entry name" value="Nitroreductase"/>
</dbReference>
<dbReference type="InterPro" id="IPR000415">
    <property type="entry name" value="Nitroreductase-like"/>
</dbReference>
<evidence type="ECO:0000313" key="9">
    <source>
        <dbReference type="Proteomes" id="UP000076722"/>
    </source>
</evidence>
<evidence type="ECO:0000256" key="1">
    <source>
        <dbReference type="ARBA" id="ARBA00004123"/>
    </source>
</evidence>
<keyword evidence="4" id="KW-0963">Cytoplasm</keyword>
<feature type="domain" description="Nitroreductase" evidence="7">
    <location>
        <begin position="14"/>
        <end position="182"/>
    </location>
</feature>
<accession>A0A164THT4</accession>
<protein>
    <submittedName>
        <fullName evidence="8">Nitroreductase</fullName>
    </submittedName>
</protein>
<evidence type="ECO:0000313" key="8">
    <source>
        <dbReference type="EMBL" id="KZS92375.1"/>
    </source>
</evidence>
<dbReference type="Pfam" id="PF00881">
    <property type="entry name" value="Nitroreductase"/>
    <property type="match status" value="1"/>
</dbReference>
<dbReference type="GO" id="GO:0005634">
    <property type="term" value="C:nucleus"/>
    <property type="evidence" value="ECO:0007669"/>
    <property type="project" value="UniProtKB-SubCell"/>
</dbReference>
<sequence length="204" mass="22566">MSTSPSAPFLDAVATRRTIYTISNETTIPDSKIVEIVQHAVKHVPSSFNSQSSRAVVLFGDAHTKVWDITLDILKARLPADMYAYTEGKNKGFRAGYGTVLFFEDQTSVKGMQEKFPAYAAAFPVFSQHTSGMVQFVVWTALEKEGLGASLQHYNPLIDEEIRKAFDVPESWQLVSQMPFGKPTADAGEKTFAPIDERVKVITA</sequence>
<organism evidence="8 9">
    <name type="scientific">Sistotremastrum niveocremeum HHB9708</name>
    <dbReference type="NCBI Taxonomy" id="1314777"/>
    <lineage>
        <taxon>Eukaryota</taxon>
        <taxon>Fungi</taxon>
        <taxon>Dikarya</taxon>
        <taxon>Basidiomycota</taxon>
        <taxon>Agaricomycotina</taxon>
        <taxon>Agaricomycetes</taxon>
        <taxon>Sistotremastrales</taxon>
        <taxon>Sistotremastraceae</taxon>
        <taxon>Sertulicium</taxon>
        <taxon>Sertulicium niveocremeum</taxon>
    </lineage>
</organism>
<evidence type="ECO:0000259" key="7">
    <source>
        <dbReference type="Pfam" id="PF00881"/>
    </source>
</evidence>
<dbReference type="CDD" id="cd02140">
    <property type="entry name" value="Frm2-like"/>
    <property type="match status" value="1"/>
</dbReference>
<evidence type="ECO:0000256" key="2">
    <source>
        <dbReference type="ARBA" id="ARBA00004496"/>
    </source>
</evidence>
<evidence type="ECO:0000256" key="6">
    <source>
        <dbReference type="ARBA" id="ARBA00023242"/>
    </source>
</evidence>
<dbReference type="EMBL" id="KV419410">
    <property type="protein sequence ID" value="KZS92375.1"/>
    <property type="molecule type" value="Genomic_DNA"/>
</dbReference>
<name>A0A164THT4_9AGAM</name>
<dbReference type="AlphaFoldDB" id="A0A164THT4"/>
<gene>
    <name evidence="8" type="ORF">SISNIDRAFT_412785</name>
</gene>
<keyword evidence="5" id="KW-0560">Oxidoreductase</keyword>
<comment type="similarity">
    <text evidence="3">Belongs to the nitroreductase family.</text>
</comment>
<dbReference type="Gene3D" id="3.40.109.10">
    <property type="entry name" value="NADH Oxidase"/>
    <property type="match status" value="1"/>
</dbReference>
<dbReference type="FunFam" id="3.40.109.10:FF:000001">
    <property type="entry name" value="Nitroreductase family"/>
    <property type="match status" value="1"/>
</dbReference>
<proteinExistence type="inferred from homology"/>
<dbReference type="SUPFAM" id="SSF55469">
    <property type="entry name" value="FMN-dependent nitroreductase-like"/>
    <property type="match status" value="1"/>
</dbReference>
<dbReference type="InterPro" id="IPR033877">
    <property type="entry name" value="Frm2/Hbn1"/>
</dbReference>
<reference evidence="8 9" key="1">
    <citation type="journal article" date="2016" name="Mol. Biol. Evol.">
        <title>Comparative Genomics of Early-Diverging Mushroom-Forming Fungi Provides Insights into the Origins of Lignocellulose Decay Capabilities.</title>
        <authorList>
            <person name="Nagy L.G."/>
            <person name="Riley R."/>
            <person name="Tritt A."/>
            <person name="Adam C."/>
            <person name="Daum C."/>
            <person name="Floudas D."/>
            <person name="Sun H."/>
            <person name="Yadav J.S."/>
            <person name="Pangilinan J."/>
            <person name="Larsson K.H."/>
            <person name="Matsuura K."/>
            <person name="Barry K."/>
            <person name="Labutti K."/>
            <person name="Kuo R."/>
            <person name="Ohm R.A."/>
            <person name="Bhattacharya S.S."/>
            <person name="Shirouzu T."/>
            <person name="Yoshinaga Y."/>
            <person name="Martin F.M."/>
            <person name="Grigoriev I.V."/>
            <person name="Hibbett D.S."/>
        </authorList>
    </citation>
    <scope>NUCLEOTIDE SEQUENCE [LARGE SCALE GENOMIC DNA]</scope>
    <source>
        <strain evidence="8 9">HHB9708</strain>
    </source>
</reference>